<evidence type="ECO:0000313" key="8">
    <source>
        <dbReference type="EMBL" id="KKR43273.1"/>
    </source>
</evidence>
<dbReference type="InterPro" id="IPR052159">
    <property type="entry name" value="Competence_DNA_uptake"/>
</dbReference>
<evidence type="ECO:0000256" key="6">
    <source>
        <dbReference type="SAM" id="Phobius"/>
    </source>
</evidence>
<feature type="transmembrane region" description="Helical" evidence="6">
    <location>
        <begin position="274"/>
        <end position="292"/>
    </location>
</feature>
<comment type="subcellular location">
    <subcellularLocation>
        <location evidence="1">Cell membrane</location>
        <topology evidence="1">Multi-pass membrane protein</topology>
    </subcellularLocation>
</comment>
<feature type="transmembrane region" description="Helical" evidence="6">
    <location>
        <begin position="214"/>
        <end position="231"/>
    </location>
</feature>
<feature type="transmembrane region" description="Helical" evidence="6">
    <location>
        <begin position="146"/>
        <end position="168"/>
    </location>
</feature>
<evidence type="ECO:0000256" key="1">
    <source>
        <dbReference type="ARBA" id="ARBA00004651"/>
    </source>
</evidence>
<keyword evidence="2" id="KW-1003">Cell membrane</keyword>
<reference evidence="8 9" key="1">
    <citation type="journal article" date="2015" name="Nature">
        <title>rRNA introns, odd ribosomes, and small enigmatic genomes across a large radiation of phyla.</title>
        <authorList>
            <person name="Brown C.T."/>
            <person name="Hug L.A."/>
            <person name="Thomas B.C."/>
            <person name="Sharon I."/>
            <person name="Castelle C.J."/>
            <person name="Singh A."/>
            <person name="Wilkins M.J."/>
            <person name="Williams K.H."/>
            <person name="Banfield J.F."/>
        </authorList>
    </citation>
    <scope>NUCLEOTIDE SEQUENCE [LARGE SCALE GENOMIC DNA]</scope>
</reference>
<keyword evidence="4 6" id="KW-1133">Transmembrane helix</keyword>
<evidence type="ECO:0000256" key="3">
    <source>
        <dbReference type="ARBA" id="ARBA00022692"/>
    </source>
</evidence>
<organism evidence="8 9">
    <name type="scientific">Candidatus Woesebacteria bacterium GW2011_GWB1_40_12</name>
    <dbReference type="NCBI Taxonomy" id="1618576"/>
    <lineage>
        <taxon>Bacteria</taxon>
        <taxon>Candidatus Woeseibacteriota</taxon>
    </lineage>
</organism>
<feature type="transmembrane region" description="Helical" evidence="6">
    <location>
        <begin position="332"/>
        <end position="351"/>
    </location>
</feature>
<comment type="caution">
    <text evidence="8">The sequence shown here is derived from an EMBL/GenBank/DDBJ whole genome shotgun (WGS) entry which is preliminary data.</text>
</comment>
<gene>
    <name evidence="8" type="ORF">UT76_C0012G0013</name>
</gene>
<dbReference type="NCBIfam" id="TIGR00360">
    <property type="entry name" value="ComEC_N-term"/>
    <property type="match status" value="1"/>
</dbReference>
<feature type="transmembrane region" description="Helical" evidence="6">
    <location>
        <begin position="175"/>
        <end position="208"/>
    </location>
</feature>
<dbReference type="AlphaFoldDB" id="A0A0G0QSW7"/>
<dbReference type="PATRIC" id="fig|1618576.3.peg.263"/>
<dbReference type="GO" id="GO:0005886">
    <property type="term" value="C:plasma membrane"/>
    <property type="evidence" value="ECO:0007669"/>
    <property type="project" value="UniProtKB-SubCell"/>
</dbReference>
<evidence type="ECO:0000256" key="5">
    <source>
        <dbReference type="ARBA" id="ARBA00023136"/>
    </source>
</evidence>
<dbReference type="Proteomes" id="UP000034215">
    <property type="component" value="Unassembled WGS sequence"/>
</dbReference>
<feature type="transmembrane region" description="Helical" evidence="6">
    <location>
        <begin position="304"/>
        <end position="326"/>
    </location>
</feature>
<protein>
    <submittedName>
        <fullName evidence="8">Internalization-related competence protein ComEC/Rec2 protein</fullName>
    </submittedName>
</protein>
<dbReference type="Pfam" id="PF03772">
    <property type="entry name" value="Competence"/>
    <property type="match status" value="1"/>
</dbReference>
<name>A0A0G0QSW7_9BACT</name>
<sequence>MKYFLWIFLIVLVTFRYFSTRPVYQNGDTIRITTIIYSDPTIYGNYQTFNAAELKVSLPLFPEIYYGDRVIVDGLVDDGKLRNAKLISVDAFEGFGSGIRERIIDFYQQTLPQPMAGLVSGITLGSKKTLTAEFWQNVKNTGVAHVVVASGTNVTFVVSFVFAISALYLPRKKSIFIVILSIILYLFISGFDAPLVRAAIMSLLAFWAQSSGRLVTAWKTLLLAAGIMLAIEPDWVTDLGFILSFVSTASIMIFEKRIAKFLGFLPKWLKQGFSTSLSAQIGVAPILFVTFGRFNLLSPLINSLVLWTVPYIMILGALGGMLGIFLPFLGRVVLYICYPLAWFFAKTVSFFA</sequence>
<evidence type="ECO:0000313" key="9">
    <source>
        <dbReference type="Proteomes" id="UP000034215"/>
    </source>
</evidence>
<dbReference type="PANTHER" id="PTHR30619">
    <property type="entry name" value="DNA INTERNALIZATION/COMPETENCE PROTEIN COMEC/REC2"/>
    <property type="match status" value="1"/>
</dbReference>
<feature type="domain" description="ComEC/Rec2-related protein" evidence="7">
    <location>
        <begin position="122"/>
        <end position="351"/>
    </location>
</feature>
<dbReference type="EMBL" id="LBYA01000012">
    <property type="protein sequence ID" value="KKR43273.1"/>
    <property type="molecule type" value="Genomic_DNA"/>
</dbReference>
<evidence type="ECO:0000256" key="4">
    <source>
        <dbReference type="ARBA" id="ARBA00022989"/>
    </source>
</evidence>
<dbReference type="PANTHER" id="PTHR30619:SF7">
    <property type="entry name" value="BETA-LACTAMASE DOMAIN PROTEIN"/>
    <property type="match status" value="1"/>
</dbReference>
<proteinExistence type="predicted"/>
<dbReference type="InterPro" id="IPR004477">
    <property type="entry name" value="ComEC_N"/>
</dbReference>
<keyword evidence="5 6" id="KW-0472">Membrane</keyword>
<evidence type="ECO:0000256" key="2">
    <source>
        <dbReference type="ARBA" id="ARBA00022475"/>
    </source>
</evidence>
<accession>A0A0G0QSW7</accession>
<feature type="transmembrane region" description="Helical" evidence="6">
    <location>
        <begin position="236"/>
        <end position="254"/>
    </location>
</feature>
<keyword evidence="3 6" id="KW-0812">Transmembrane</keyword>
<evidence type="ECO:0000259" key="7">
    <source>
        <dbReference type="Pfam" id="PF03772"/>
    </source>
</evidence>